<dbReference type="PANTHER" id="PTHR13780:SF128">
    <property type="entry name" value="CBS DOMAIN-CONTAINING PROTEIN"/>
    <property type="match status" value="1"/>
</dbReference>
<dbReference type="AlphaFoldDB" id="C1DYV3"/>
<sequence length="457" mass="50639">MELERATCVLTLTATVAAAAATVYLFEPRLPFWFAEAVWPGRRRREAMHQPVMDADDEDPPTWVSDMGRIRELLLGTKLRDFLKDRHKGRPEGVPPPRDVLVLTPSCTVNDALTKLSERAVLGAPYLRDDGKDFLGFVDLHDIVHALVSHMFPPGPLGTMASHDAPDWFLTDDSPACVDRILTLVRDKGGDFCDRTLGSIRRRVGDGAFIRVDETDHSLLDVIQTHFVRDVQYTKPPVRHRVAVYKYAVDASRLTDAETTIEVTDVFSVSDITRFLNRWNELEKCLTPCSIVDIGVGSTRVDAVPKDAALLRCFAVMERVGVSGLGVTDDGKLIGSVSESDLRRITADRLDVLAMPVGEFIGKLHALSGEDNPLREDQMALARAHPLFRGVLRTGELTGGRLNVTVSQKATLLEVIRALARNRVHRVYAVNETTGVADRVVTHSDLVRFFALFAPSD</sequence>
<dbReference type="Proteomes" id="UP000002009">
    <property type="component" value="Chromosome 2"/>
</dbReference>
<gene>
    <name evidence="5" type="ORF">MICPUN_55815</name>
</gene>
<dbReference type="Pfam" id="PF00571">
    <property type="entry name" value="CBS"/>
    <property type="match status" value="3"/>
</dbReference>
<feature type="domain" description="CBS" evidence="4">
    <location>
        <begin position="96"/>
        <end position="157"/>
    </location>
</feature>
<dbReference type="GO" id="GO:0005737">
    <property type="term" value="C:cytoplasm"/>
    <property type="evidence" value="ECO:0007669"/>
    <property type="project" value="TreeGrafter"/>
</dbReference>
<dbReference type="SMART" id="SM00116">
    <property type="entry name" value="CBS"/>
    <property type="match status" value="3"/>
</dbReference>
<organism evidence="5 6">
    <name type="scientific">Micromonas commoda (strain RCC299 / NOUM17 / CCMP2709)</name>
    <name type="common">Picoplanktonic green alga</name>
    <dbReference type="NCBI Taxonomy" id="296587"/>
    <lineage>
        <taxon>Eukaryota</taxon>
        <taxon>Viridiplantae</taxon>
        <taxon>Chlorophyta</taxon>
        <taxon>Mamiellophyceae</taxon>
        <taxon>Mamiellales</taxon>
        <taxon>Mamiellaceae</taxon>
        <taxon>Micromonas</taxon>
    </lineage>
</organism>
<name>C1DYV3_MICCC</name>
<keyword evidence="1" id="KW-0677">Repeat</keyword>
<evidence type="ECO:0000256" key="2">
    <source>
        <dbReference type="ARBA" id="ARBA00023122"/>
    </source>
</evidence>
<dbReference type="PROSITE" id="PS51371">
    <property type="entry name" value="CBS"/>
    <property type="match status" value="2"/>
</dbReference>
<dbReference type="PANTHER" id="PTHR13780">
    <property type="entry name" value="AMP-ACTIVATED PROTEIN KINASE, GAMMA REGULATORY SUBUNIT"/>
    <property type="match status" value="1"/>
</dbReference>
<evidence type="ECO:0000313" key="5">
    <source>
        <dbReference type="EMBL" id="ACO61008.1"/>
    </source>
</evidence>
<evidence type="ECO:0000313" key="6">
    <source>
        <dbReference type="Proteomes" id="UP000002009"/>
    </source>
</evidence>
<evidence type="ECO:0000259" key="4">
    <source>
        <dbReference type="PROSITE" id="PS51371"/>
    </source>
</evidence>
<dbReference type="InterPro" id="IPR046342">
    <property type="entry name" value="CBS_dom_sf"/>
</dbReference>
<evidence type="ECO:0000256" key="1">
    <source>
        <dbReference type="ARBA" id="ARBA00022737"/>
    </source>
</evidence>
<keyword evidence="2 3" id="KW-0129">CBS domain</keyword>
<dbReference type="EMBL" id="CP001323">
    <property type="protein sequence ID" value="ACO61008.1"/>
    <property type="molecule type" value="Genomic_DNA"/>
</dbReference>
<dbReference type="InParanoid" id="C1DYV3"/>
<dbReference type="InterPro" id="IPR050511">
    <property type="entry name" value="AMPK_gamma/SDS23_families"/>
</dbReference>
<accession>C1DYV3</accession>
<dbReference type="GeneID" id="8240945"/>
<evidence type="ECO:0000256" key="3">
    <source>
        <dbReference type="PROSITE-ProRule" id="PRU00703"/>
    </source>
</evidence>
<dbReference type="RefSeq" id="XP_002499750.1">
    <property type="nucleotide sequence ID" value="XM_002499704.1"/>
</dbReference>
<reference evidence="5 6" key="1">
    <citation type="journal article" date="2009" name="Science">
        <title>Green evolution and dynamic adaptations revealed by genomes of the marine picoeukaryotes Micromonas.</title>
        <authorList>
            <person name="Worden A.Z."/>
            <person name="Lee J.H."/>
            <person name="Mock T."/>
            <person name="Rouze P."/>
            <person name="Simmons M.P."/>
            <person name="Aerts A.L."/>
            <person name="Allen A.E."/>
            <person name="Cuvelier M.L."/>
            <person name="Derelle E."/>
            <person name="Everett M.V."/>
            <person name="Foulon E."/>
            <person name="Grimwood J."/>
            <person name="Gundlach H."/>
            <person name="Henrissat B."/>
            <person name="Napoli C."/>
            <person name="McDonald S.M."/>
            <person name="Parker M.S."/>
            <person name="Rombauts S."/>
            <person name="Salamov A."/>
            <person name="Von Dassow P."/>
            <person name="Badger J.H."/>
            <person name="Coutinho P.M."/>
            <person name="Demir E."/>
            <person name="Dubchak I."/>
            <person name="Gentemann C."/>
            <person name="Eikrem W."/>
            <person name="Gready J.E."/>
            <person name="John U."/>
            <person name="Lanier W."/>
            <person name="Lindquist E.A."/>
            <person name="Lucas S."/>
            <person name="Mayer K.F."/>
            <person name="Moreau H."/>
            <person name="Not F."/>
            <person name="Otillar R."/>
            <person name="Panaud O."/>
            <person name="Pangilinan J."/>
            <person name="Paulsen I."/>
            <person name="Piegu B."/>
            <person name="Poliakov A."/>
            <person name="Robbens S."/>
            <person name="Schmutz J."/>
            <person name="Toulza E."/>
            <person name="Wyss T."/>
            <person name="Zelensky A."/>
            <person name="Zhou K."/>
            <person name="Armbrust E.V."/>
            <person name="Bhattacharya D."/>
            <person name="Goodenough U.W."/>
            <person name="Van de Peer Y."/>
            <person name="Grigoriev I.V."/>
        </authorList>
    </citation>
    <scope>NUCLEOTIDE SEQUENCE [LARGE SCALE GENOMIC DNA]</scope>
    <source>
        <strain evidence="6">RCC299 / NOUM17</strain>
    </source>
</reference>
<dbReference type="OrthoDB" id="449052at2759"/>
<keyword evidence="6" id="KW-1185">Reference proteome</keyword>
<feature type="domain" description="CBS" evidence="4">
    <location>
        <begin position="297"/>
        <end position="352"/>
    </location>
</feature>
<dbReference type="KEGG" id="mis:MICPUN_55815"/>
<dbReference type="SUPFAM" id="SSF54631">
    <property type="entry name" value="CBS-domain pair"/>
    <property type="match status" value="2"/>
</dbReference>
<dbReference type="InterPro" id="IPR000644">
    <property type="entry name" value="CBS_dom"/>
</dbReference>
<proteinExistence type="predicted"/>
<dbReference type="Gene3D" id="3.10.580.10">
    <property type="entry name" value="CBS-domain"/>
    <property type="match status" value="1"/>
</dbReference>
<protein>
    <recommendedName>
        <fullName evidence="4">CBS domain-containing protein</fullName>
    </recommendedName>
</protein>
<dbReference type="GO" id="GO:0005634">
    <property type="term" value="C:nucleus"/>
    <property type="evidence" value="ECO:0007669"/>
    <property type="project" value="TreeGrafter"/>
</dbReference>